<name>A0AAV4XFK4_CAEEX</name>
<dbReference type="AlphaFoldDB" id="A0AAV4XFK4"/>
<sequence>MSSRTTQRFTIGSLRGKRMVLDALSTNGFQSTERSPLGEQIMENIKNMLLFSKTISFILNPFTPETEEIQIYSKFSMTCNITNPFCHSNFKQTLRWMAFGNFHSHSFHIKVKGQNTEIPVYEIYRTYHLHRQVSFWLSFAC</sequence>
<dbReference type="Proteomes" id="UP001054945">
    <property type="component" value="Unassembled WGS sequence"/>
</dbReference>
<reference evidence="1 2" key="1">
    <citation type="submission" date="2021-06" db="EMBL/GenBank/DDBJ databases">
        <title>Caerostris extrusa draft genome.</title>
        <authorList>
            <person name="Kono N."/>
            <person name="Arakawa K."/>
        </authorList>
    </citation>
    <scope>NUCLEOTIDE SEQUENCE [LARGE SCALE GENOMIC DNA]</scope>
</reference>
<evidence type="ECO:0000313" key="1">
    <source>
        <dbReference type="EMBL" id="GIY92553.1"/>
    </source>
</evidence>
<accession>A0AAV4XFK4</accession>
<keyword evidence="2" id="KW-1185">Reference proteome</keyword>
<dbReference type="EMBL" id="BPLR01000159">
    <property type="protein sequence ID" value="GIY92553.1"/>
    <property type="molecule type" value="Genomic_DNA"/>
</dbReference>
<evidence type="ECO:0000313" key="2">
    <source>
        <dbReference type="Proteomes" id="UP001054945"/>
    </source>
</evidence>
<gene>
    <name evidence="1" type="ORF">CEXT_332131</name>
</gene>
<protein>
    <recommendedName>
        <fullName evidence="3">LAGLIDADG homing endonuclease</fullName>
    </recommendedName>
</protein>
<comment type="caution">
    <text evidence="1">The sequence shown here is derived from an EMBL/GenBank/DDBJ whole genome shotgun (WGS) entry which is preliminary data.</text>
</comment>
<proteinExistence type="predicted"/>
<organism evidence="1 2">
    <name type="scientific">Caerostris extrusa</name>
    <name type="common">Bark spider</name>
    <name type="synonym">Caerostris bankana</name>
    <dbReference type="NCBI Taxonomy" id="172846"/>
    <lineage>
        <taxon>Eukaryota</taxon>
        <taxon>Metazoa</taxon>
        <taxon>Ecdysozoa</taxon>
        <taxon>Arthropoda</taxon>
        <taxon>Chelicerata</taxon>
        <taxon>Arachnida</taxon>
        <taxon>Araneae</taxon>
        <taxon>Araneomorphae</taxon>
        <taxon>Entelegynae</taxon>
        <taxon>Araneoidea</taxon>
        <taxon>Araneidae</taxon>
        <taxon>Caerostris</taxon>
    </lineage>
</organism>
<evidence type="ECO:0008006" key="3">
    <source>
        <dbReference type="Google" id="ProtNLM"/>
    </source>
</evidence>